<accession>A0A0M2SSZ9</accession>
<dbReference type="InterPro" id="IPR009776">
    <property type="entry name" value="Spore_0_M"/>
</dbReference>
<dbReference type="RefSeq" id="WP_046524601.1">
    <property type="nucleotide sequence ID" value="NZ_LAYY01000016.1"/>
</dbReference>
<evidence type="ECO:0000313" key="2">
    <source>
        <dbReference type="Proteomes" id="UP000034166"/>
    </source>
</evidence>
<dbReference type="EMBL" id="LAYY01000016">
    <property type="protein sequence ID" value="KKK37263.1"/>
    <property type="molecule type" value="Genomic_DNA"/>
</dbReference>
<evidence type="ECO:0000313" key="1">
    <source>
        <dbReference type="EMBL" id="KKK37263.1"/>
    </source>
</evidence>
<sequence length="256" mass="28536">MSIFNKALASIGIGSARVDTRLEETKVSPGGKINGVVHIYGGSLEQDIDEIYLSIHTTYVKEANDKKYSASAVVDSFRINSPITIKPSQTKEIPFSFMLPADVPITIGRTKIWVTTGLDIKNAVDPTDKDYLQVVPNPLMEAVLNEVENLGFRLREADCEQAPYKLRRRLPFVQEFEFVPVMGAYRGKLDELELIFAPLSAAEMQILLQVDRRARGLGGLLAEAMQMDESNVSLTVSTKDIPQLKQKLKSVIDRYC</sequence>
<dbReference type="PANTHER" id="PTHR40053">
    <property type="entry name" value="SPORULATION-CONTROL PROTEIN SPO0M"/>
    <property type="match status" value="1"/>
</dbReference>
<dbReference type="PATRIC" id="fig|1408103.3.peg.3376"/>
<reference evidence="1 2" key="1">
    <citation type="submission" date="2015-04" db="EMBL/GenBank/DDBJ databases">
        <title>Taxonomic description and genome sequence of Bacillus campisalis sp. nov., a novel member of the genus Bacillus isolated from solar saltern.</title>
        <authorList>
            <person name="Mathan Kumar R."/>
            <person name="Kaur G."/>
            <person name="Kumar A."/>
            <person name="Singh N.K."/>
            <person name="Kaur N."/>
            <person name="Kumar N."/>
            <person name="Mayilraj S."/>
        </authorList>
    </citation>
    <scope>NUCLEOTIDE SEQUENCE [LARGE SCALE GENOMIC DNA]</scope>
    <source>
        <strain evidence="1 2">SA2-6</strain>
    </source>
</reference>
<organism evidence="1 2">
    <name type="scientific">Mesobacillus campisalis</name>
    <dbReference type="NCBI Taxonomy" id="1408103"/>
    <lineage>
        <taxon>Bacteria</taxon>
        <taxon>Bacillati</taxon>
        <taxon>Bacillota</taxon>
        <taxon>Bacilli</taxon>
        <taxon>Bacillales</taxon>
        <taxon>Bacillaceae</taxon>
        <taxon>Mesobacillus</taxon>
    </lineage>
</organism>
<keyword evidence="2" id="KW-1185">Reference proteome</keyword>
<protein>
    <submittedName>
        <fullName evidence="1">Sporulation protein SpoOM</fullName>
    </submittedName>
</protein>
<name>A0A0M2SSZ9_9BACI</name>
<gene>
    <name evidence="1" type="ORF">WQ57_15010</name>
</gene>
<dbReference type="PANTHER" id="PTHR40053:SF1">
    <property type="entry name" value="SPORULATION-CONTROL PROTEIN SPO0M"/>
    <property type="match status" value="1"/>
</dbReference>
<dbReference type="Proteomes" id="UP000034166">
    <property type="component" value="Unassembled WGS sequence"/>
</dbReference>
<dbReference type="AlphaFoldDB" id="A0A0M2SSZ9"/>
<comment type="caution">
    <text evidence="1">The sequence shown here is derived from an EMBL/GenBank/DDBJ whole genome shotgun (WGS) entry which is preliminary data.</text>
</comment>
<proteinExistence type="predicted"/>
<dbReference type="Pfam" id="PF07070">
    <property type="entry name" value="Spo0M"/>
    <property type="match status" value="1"/>
</dbReference>
<dbReference type="OrthoDB" id="2351239at2"/>